<evidence type="ECO:0000256" key="2">
    <source>
        <dbReference type="SAM" id="MobiDB-lite"/>
    </source>
</evidence>
<feature type="compositionally biased region" description="Polar residues" evidence="2">
    <location>
        <begin position="462"/>
        <end position="477"/>
    </location>
</feature>
<feature type="compositionally biased region" description="Basic and acidic residues" evidence="2">
    <location>
        <begin position="204"/>
        <end position="221"/>
    </location>
</feature>
<reference evidence="3 4" key="1">
    <citation type="submission" date="2019-01" db="EMBL/GenBank/DDBJ databases">
        <authorList>
            <person name="Ferrante I. M."/>
        </authorList>
    </citation>
    <scope>NUCLEOTIDE SEQUENCE [LARGE SCALE GENOMIC DNA]</scope>
    <source>
        <strain evidence="3 4">B856</strain>
    </source>
</reference>
<feature type="region of interest" description="Disordered" evidence="2">
    <location>
        <begin position="1"/>
        <end position="62"/>
    </location>
</feature>
<sequence>MPASPRPHPPPPRARPPPMSPRREGDAPLTPRRYQSHDESILSGSPVSTNSTGAPSSPMREAASLIQSLDIARTKMIGSAADAATEAETARRNARTAQEIARRYQSGSYSTFKMNALDTSASSAASIVTTATMASSSILITSRPKHPDITGLFKNQNALDGGEDEEKTFEGEGDSPNGNVGGDDNNGGDNHRVPYTPSPRHSSPTHEHAENQIKSSDKKSGDAAQNRGDFHSPTSFERIAQHHADDLLQLTMELEKTKQELESEQRLRKQFHFSMLSMETKATKLESINEKLKEDIEKERKQSAAEISNLKMELKSSQMKLQAAEEDAQLALDLAKDSAEEREKTEELLQKAKNEVEMLRQQGGNNQLAVIGTPERRVHFADSDANAAVENEATNTVEPEKEVKSPALLDASREGGPSRAMIAAGRQLLLRRSMSPQDAVIRLELTPSKSAERRQQLSARLNKSLNESTDDANITLLSSSPSRTPTSPTPGSPPAITSGESHTTSNSITNLDMKTTLEEYVAAIKTLETSGKRLDLDGYFWREHSKNRPSHTPIRIDQMTRQYCQNVEFKIGRQQKDINQLESLLGYLEKKLVLDE</sequence>
<feature type="coiled-coil region" evidence="1">
    <location>
        <begin position="240"/>
        <end position="362"/>
    </location>
</feature>
<evidence type="ECO:0000313" key="4">
    <source>
        <dbReference type="Proteomes" id="UP000291116"/>
    </source>
</evidence>
<dbReference type="AlphaFoldDB" id="A0A448Z4T0"/>
<feature type="compositionally biased region" description="Polar residues" evidence="2">
    <location>
        <begin position="498"/>
        <end position="510"/>
    </location>
</feature>
<evidence type="ECO:0000256" key="1">
    <source>
        <dbReference type="SAM" id="Coils"/>
    </source>
</evidence>
<proteinExistence type="predicted"/>
<feature type="region of interest" description="Disordered" evidence="2">
    <location>
        <begin position="462"/>
        <end position="510"/>
    </location>
</feature>
<protein>
    <submittedName>
        <fullName evidence="3">Uncharacterized protein</fullName>
    </submittedName>
</protein>
<keyword evidence="4" id="KW-1185">Reference proteome</keyword>
<feature type="compositionally biased region" description="Acidic residues" evidence="2">
    <location>
        <begin position="161"/>
        <end position="173"/>
    </location>
</feature>
<dbReference type="Proteomes" id="UP000291116">
    <property type="component" value="Unassembled WGS sequence"/>
</dbReference>
<name>A0A448Z4T0_9STRA</name>
<feature type="region of interest" description="Disordered" evidence="2">
    <location>
        <begin position="143"/>
        <end position="232"/>
    </location>
</feature>
<gene>
    <name evidence="3" type="ORF">PSNMU_V1.4_AUG-EV-PASAV3_0037680</name>
</gene>
<accession>A0A448Z4T0</accession>
<feature type="compositionally biased region" description="Polar residues" evidence="2">
    <location>
        <begin position="42"/>
        <end position="55"/>
    </location>
</feature>
<dbReference type="EMBL" id="CAACVS010000112">
    <property type="protein sequence ID" value="VEU36990.1"/>
    <property type="molecule type" value="Genomic_DNA"/>
</dbReference>
<dbReference type="OrthoDB" id="48284at2759"/>
<organism evidence="3 4">
    <name type="scientific">Pseudo-nitzschia multistriata</name>
    <dbReference type="NCBI Taxonomy" id="183589"/>
    <lineage>
        <taxon>Eukaryota</taxon>
        <taxon>Sar</taxon>
        <taxon>Stramenopiles</taxon>
        <taxon>Ochrophyta</taxon>
        <taxon>Bacillariophyta</taxon>
        <taxon>Bacillariophyceae</taxon>
        <taxon>Bacillariophycidae</taxon>
        <taxon>Bacillariales</taxon>
        <taxon>Bacillariaceae</taxon>
        <taxon>Pseudo-nitzschia</taxon>
    </lineage>
</organism>
<feature type="region of interest" description="Disordered" evidence="2">
    <location>
        <begin position="390"/>
        <end position="419"/>
    </location>
</feature>
<evidence type="ECO:0000313" key="3">
    <source>
        <dbReference type="EMBL" id="VEU36990.1"/>
    </source>
</evidence>
<feature type="compositionally biased region" description="Pro residues" evidence="2">
    <location>
        <begin position="1"/>
        <end position="20"/>
    </location>
</feature>
<keyword evidence="1" id="KW-0175">Coiled coil</keyword>
<feature type="region of interest" description="Disordered" evidence="2">
    <location>
        <begin position="80"/>
        <end position="99"/>
    </location>
</feature>